<dbReference type="InterPro" id="IPR050802">
    <property type="entry name" value="EF-GSTs"/>
</dbReference>
<protein>
    <submittedName>
        <fullName evidence="2">Elongation factor 1-gamma</fullName>
    </submittedName>
</protein>
<keyword evidence="3" id="KW-1185">Reference proteome</keyword>
<proteinExistence type="predicted"/>
<dbReference type="PANTHER" id="PTHR43986">
    <property type="entry name" value="ELONGATION FACTOR 1-GAMMA"/>
    <property type="match status" value="1"/>
</dbReference>
<dbReference type="InterPro" id="IPR010987">
    <property type="entry name" value="Glutathione-S-Trfase_C-like"/>
</dbReference>
<accession>A0AAD1T192</accession>
<sequence>MRSFLGDINEPPPPLFENLYKFPSHSPASAAEYLMDVDRDGGAERVRRATMQVESRIDGSSVQWGEFQGTWCRGSQDGDGQDKQLLHGWWTDDRWEAFRDTDSKEIDTQVAERSQAAGQWWCEDSMLLCNGPTHLSRNKKPKYVEEDGLTLHGYECIVFYIALDCLQGVGLREKSLIQLWLRFVEKEVVPLLYVWVYPIIGLLPYYEQATERAKVTFKKVMSVLETHLRTRTYMIGERLSIADVTIVSALVLPYMLVFDPIFRKPYISVNRWFTTCVNNTAFVEALGNVALCEETRHYEEGKPLKISLPLHTIQG</sequence>
<dbReference type="CDD" id="cd03181">
    <property type="entry name" value="GST_C_EF1Bgamma_like"/>
    <property type="match status" value="1"/>
</dbReference>
<organism evidence="2 3">
    <name type="scientific">Pelobates cultripes</name>
    <name type="common">Western spadefoot toad</name>
    <dbReference type="NCBI Taxonomy" id="61616"/>
    <lineage>
        <taxon>Eukaryota</taxon>
        <taxon>Metazoa</taxon>
        <taxon>Chordata</taxon>
        <taxon>Craniata</taxon>
        <taxon>Vertebrata</taxon>
        <taxon>Euteleostomi</taxon>
        <taxon>Amphibia</taxon>
        <taxon>Batrachia</taxon>
        <taxon>Anura</taxon>
        <taxon>Pelobatoidea</taxon>
        <taxon>Pelobatidae</taxon>
        <taxon>Pelobates</taxon>
    </lineage>
</organism>
<dbReference type="InterPro" id="IPR036282">
    <property type="entry name" value="Glutathione-S-Trfase_C_sf"/>
</dbReference>
<dbReference type="GO" id="GO:0005737">
    <property type="term" value="C:cytoplasm"/>
    <property type="evidence" value="ECO:0007669"/>
    <property type="project" value="TreeGrafter"/>
</dbReference>
<dbReference type="SUPFAM" id="SSF47616">
    <property type="entry name" value="GST C-terminal domain-like"/>
    <property type="match status" value="1"/>
</dbReference>
<keyword evidence="2" id="KW-0648">Protein biosynthesis</keyword>
<dbReference type="AlphaFoldDB" id="A0AAD1T192"/>
<dbReference type="PROSITE" id="PS50405">
    <property type="entry name" value="GST_CTER"/>
    <property type="match status" value="1"/>
</dbReference>
<dbReference type="GO" id="GO:0003746">
    <property type="term" value="F:translation elongation factor activity"/>
    <property type="evidence" value="ECO:0007669"/>
    <property type="project" value="UniProtKB-KW"/>
</dbReference>
<gene>
    <name evidence="2" type="ORF">PECUL_23A047793</name>
</gene>
<dbReference type="Pfam" id="PF00043">
    <property type="entry name" value="GST_C"/>
    <property type="match status" value="1"/>
</dbReference>
<keyword evidence="2" id="KW-0251">Elongation factor</keyword>
<reference evidence="2" key="1">
    <citation type="submission" date="2022-03" db="EMBL/GenBank/DDBJ databases">
        <authorList>
            <person name="Alioto T."/>
            <person name="Alioto T."/>
            <person name="Gomez Garrido J."/>
        </authorList>
    </citation>
    <scope>NUCLEOTIDE SEQUENCE</scope>
</reference>
<dbReference type="Gene3D" id="1.20.1050.10">
    <property type="match status" value="1"/>
</dbReference>
<name>A0AAD1T192_PELCU</name>
<dbReference type="Proteomes" id="UP001295444">
    <property type="component" value="Chromosome 09"/>
</dbReference>
<evidence type="ECO:0000259" key="1">
    <source>
        <dbReference type="PROSITE" id="PS50405"/>
    </source>
</evidence>
<dbReference type="FunFam" id="1.20.1050.10:FF:000006">
    <property type="entry name" value="Elongation factor 1 gamma"/>
    <property type="match status" value="1"/>
</dbReference>
<evidence type="ECO:0000313" key="3">
    <source>
        <dbReference type="Proteomes" id="UP001295444"/>
    </source>
</evidence>
<dbReference type="EMBL" id="OW240920">
    <property type="protein sequence ID" value="CAH2314036.1"/>
    <property type="molecule type" value="Genomic_DNA"/>
</dbReference>
<dbReference type="GO" id="GO:0005634">
    <property type="term" value="C:nucleus"/>
    <property type="evidence" value="ECO:0007669"/>
    <property type="project" value="TreeGrafter"/>
</dbReference>
<feature type="domain" description="GST C-terminal" evidence="1">
    <location>
        <begin position="170"/>
        <end position="304"/>
    </location>
</feature>
<dbReference type="PANTHER" id="PTHR43986:SF1">
    <property type="entry name" value="ELONGATION FACTOR 1-GAMMA"/>
    <property type="match status" value="1"/>
</dbReference>
<dbReference type="InterPro" id="IPR004046">
    <property type="entry name" value="GST_C"/>
</dbReference>
<evidence type="ECO:0000313" key="2">
    <source>
        <dbReference type="EMBL" id="CAH2314036.1"/>
    </source>
</evidence>